<dbReference type="VEuPathDB" id="FungiDB:I7I52_02081"/>
<reference evidence="1 2" key="1">
    <citation type="submission" date="2021-01" db="EMBL/GenBank/DDBJ databases">
        <title>Chromosome-level genome assembly of a human fungal pathogen reveals clustering of transcriptionally co-regulated genes.</title>
        <authorList>
            <person name="Voorhies M."/>
            <person name="Cohen S."/>
            <person name="Shea T.P."/>
            <person name="Petrus S."/>
            <person name="Munoz J.F."/>
            <person name="Poplawski S."/>
            <person name="Goldman W.E."/>
            <person name="Michael T."/>
            <person name="Cuomo C.A."/>
            <person name="Sil A."/>
            <person name="Beyhan S."/>
        </authorList>
    </citation>
    <scope>NUCLEOTIDE SEQUENCE [LARGE SCALE GENOMIC DNA]</scope>
    <source>
        <strain evidence="1 2">G184AR</strain>
    </source>
</reference>
<comment type="caution">
    <text evidence="1">The sequence shown here is derived from an EMBL/GenBank/DDBJ whole genome shotgun (WGS) entry which is preliminary data.</text>
</comment>
<gene>
    <name evidence="1" type="ORF">I7I52_02081</name>
</gene>
<name>A0A8H8D8U9_AJECA</name>
<protein>
    <submittedName>
        <fullName evidence="1">Uncharacterized protein</fullName>
    </submittedName>
</protein>
<dbReference type="EMBL" id="JAEVHI010000001">
    <property type="protein sequence ID" value="KAG5303933.1"/>
    <property type="molecule type" value="Genomic_DNA"/>
</dbReference>
<evidence type="ECO:0000313" key="2">
    <source>
        <dbReference type="Proteomes" id="UP000670092"/>
    </source>
</evidence>
<evidence type="ECO:0000313" key="1">
    <source>
        <dbReference type="EMBL" id="KAG5303933.1"/>
    </source>
</evidence>
<dbReference type="AlphaFoldDB" id="A0A8H8D8U9"/>
<sequence>MPCARKAQTSHMLFLCSLDPSESEMKCKLGNALTGRISKLDIHCIPLMPFDQTEAKEQSFFLGGQNEHQS</sequence>
<accession>A0A8H8D8U9</accession>
<proteinExistence type="predicted"/>
<organism evidence="1 2">
    <name type="scientific">Ajellomyces capsulatus</name>
    <name type="common">Darling's disease fungus</name>
    <name type="synonym">Histoplasma capsulatum</name>
    <dbReference type="NCBI Taxonomy" id="5037"/>
    <lineage>
        <taxon>Eukaryota</taxon>
        <taxon>Fungi</taxon>
        <taxon>Dikarya</taxon>
        <taxon>Ascomycota</taxon>
        <taxon>Pezizomycotina</taxon>
        <taxon>Eurotiomycetes</taxon>
        <taxon>Eurotiomycetidae</taxon>
        <taxon>Onygenales</taxon>
        <taxon>Ajellomycetaceae</taxon>
        <taxon>Histoplasma</taxon>
    </lineage>
</organism>
<dbReference type="Proteomes" id="UP000670092">
    <property type="component" value="Unassembled WGS sequence"/>
</dbReference>